<dbReference type="PANTHER" id="PTHR30349:SF41">
    <property type="entry name" value="INTEGRASE_RECOMBINASE PROTEIN MJ0367-RELATED"/>
    <property type="match status" value="1"/>
</dbReference>
<dbReference type="InterPro" id="IPR002104">
    <property type="entry name" value="Integrase_catalytic"/>
</dbReference>
<comment type="similarity">
    <text evidence="1">Belongs to the 'phage' integrase family.</text>
</comment>
<reference evidence="5 6" key="1">
    <citation type="journal article" date="2013" name="Genome Biol. Evol.">
        <title>Genomes of Stigonematalean cyanobacteria (subsection V) and the evolution of oxygenic photosynthesis from prokaryotes to plastids.</title>
        <authorList>
            <person name="Dagan T."/>
            <person name="Roettger M."/>
            <person name="Stucken K."/>
            <person name="Landan G."/>
            <person name="Koch R."/>
            <person name="Major P."/>
            <person name="Gould S.B."/>
            <person name="Goremykin V.V."/>
            <person name="Rippka R."/>
            <person name="Tandeau de Marsac N."/>
            <person name="Gugger M."/>
            <person name="Lockhart P.J."/>
            <person name="Allen J.F."/>
            <person name="Brune I."/>
            <person name="Maus I."/>
            <person name="Puhler A."/>
            <person name="Martin W.F."/>
        </authorList>
    </citation>
    <scope>NUCLEOTIDE SEQUENCE [LARGE SCALE GENOMIC DNA]</scope>
    <source>
        <strain evidence="5 6">PCC 7110</strain>
    </source>
</reference>
<name>A0A139WQA4_9CYAN</name>
<evidence type="ECO:0000256" key="1">
    <source>
        <dbReference type="ARBA" id="ARBA00008857"/>
    </source>
</evidence>
<dbReference type="Pfam" id="PF00589">
    <property type="entry name" value="Phage_integrase"/>
    <property type="match status" value="1"/>
</dbReference>
<dbReference type="Gene3D" id="1.10.443.10">
    <property type="entry name" value="Intergrase catalytic core"/>
    <property type="match status" value="1"/>
</dbReference>
<dbReference type="PROSITE" id="PS51898">
    <property type="entry name" value="TYR_RECOMBINASE"/>
    <property type="match status" value="1"/>
</dbReference>
<dbReference type="GO" id="GO:0015074">
    <property type="term" value="P:DNA integration"/>
    <property type="evidence" value="ECO:0007669"/>
    <property type="project" value="InterPro"/>
</dbReference>
<keyword evidence="3" id="KW-0233">DNA recombination</keyword>
<dbReference type="AlphaFoldDB" id="A0A139WQA4"/>
<feature type="domain" description="Tyr recombinase" evidence="4">
    <location>
        <begin position="90"/>
        <end position="278"/>
    </location>
</feature>
<protein>
    <recommendedName>
        <fullName evidence="4">Tyr recombinase domain-containing protein</fullName>
    </recommendedName>
</protein>
<evidence type="ECO:0000256" key="2">
    <source>
        <dbReference type="ARBA" id="ARBA00023125"/>
    </source>
</evidence>
<keyword evidence="2" id="KW-0238">DNA-binding</keyword>
<dbReference type="STRING" id="128403.WA1_51440"/>
<sequence length="286" mass="33148">MQRFVAWLRRPAGAVEFIVPEQPKRSCRTVNTILSAVYVFYEYQMCLGKVAELPIYKYVKDRRTYKPFLYGIGKSKKIRKARLKLKEGKENIKTLTSEQVKQVTNACNCYRDKLLIQLLYQTGIRIGGALGLRHSDINTIFKKLEIVPREDNVNDARAKFDEPHCITGLSQGLIGLYIEYVSQELIGIDSDYVFVNLYNGAIGEPMTYNCVLSLFKRLSHQVGFYIRPHMLRHTHVTELLKDGLSMDWVQVRLKHKSVQTTIDIYGHLTTEDLTEKIDAFNKKYER</sequence>
<accession>A0A139WQA4</accession>
<dbReference type="InterPro" id="IPR011010">
    <property type="entry name" value="DNA_brk_join_enz"/>
</dbReference>
<organism evidence="5 6">
    <name type="scientific">Scytonema hofmannii PCC 7110</name>
    <dbReference type="NCBI Taxonomy" id="128403"/>
    <lineage>
        <taxon>Bacteria</taxon>
        <taxon>Bacillati</taxon>
        <taxon>Cyanobacteriota</taxon>
        <taxon>Cyanophyceae</taxon>
        <taxon>Nostocales</taxon>
        <taxon>Scytonemataceae</taxon>
        <taxon>Scytonema</taxon>
    </lineage>
</organism>
<evidence type="ECO:0000256" key="3">
    <source>
        <dbReference type="ARBA" id="ARBA00023172"/>
    </source>
</evidence>
<dbReference type="Proteomes" id="UP000076925">
    <property type="component" value="Unassembled WGS sequence"/>
</dbReference>
<proteinExistence type="inferred from homology"/>
<dbReference type="GO" id="GO:0006310">
    <property type="term" value="P:DNA recombination"/>
    <property type="evidence" value="ECO:0007669"/>
    <property type="project" value="UniProtKB-KW"/>
</dbReference>
<dbReference type="InterPro" id="IPR050090">
    <property type="entry name" value="Tyrosine_recombinase_XerCD"/>
</dbReference>
<dbReference type="PANTHER" id="PTHR30349">
    <property type="entry name" value="PHAGE INTEGRASE-RELATED"/>
    <property type="match status" value="1"/>
</dbReference>
<evidence type="ECO:0000313" key="5">
    <source>
        <dbReference type="EMBL" id="KYC34613.1"/>
    </source>
</evidence>
<dbReference type="GO" id="GO:0003677">
    <property type="term" value="F:DNA binding"/>
    <property type="evidence" value="ECO:0007669"/>
    <property type="project" value="UniProtKB-KW"/>
</dbReference>
<dbReference type="EMBL" id="ANNX02000078">
    <property type="protein sequence ID" value="KYC34613.1"/>
    <property type="molecule type" value="Genomic_DNA"/>
</dbReference>
<comment type="caution">
    <text evidence="5">The sequence shown here is derived from an EMBL/GenBank/DDBJ whole genome shotgun (WGS) entry which is preliminary data.</text>
</comment>
<evidence type="ECO:0000259" key="4">
    <source>
        <dbReference type="PROSITE" id="PS51898"/>
    </source>
</evidence>
<dbReference type="InterPro" id="IPR013762">
    <property type="entry name" value="Integrase-like_cat_sf"/>
</dbReference>
<gene>
    <name evidence="5" type="ORF">WA1_51440</name>
</gene>
<keyword evidence="6" id="KW-1185">Reference proteome</keyword>
<dbReference type="SUPFAM" id="SSF56349">
    <property type="entry name" value="DNA breaking-rejoining enzymes"/>
    <property type="match status" value="1"/>
</dbReference>
<evidence type="ECO:0000313" key="6">
    <source>
        <dbReference type="Proteomes" id="UP000076925"/>
    </source>
</evidence>